<proteinExistence type="predicted"/>
<reference evidence="1 2" key="1">
    <citation type="journal article" date="2012" name="Science">
        <title>The Paleozoic origin of enzymatic lignin decomposition reconstructed from 31 fungal genomes.</title>
        <authorList>
            <person name="Floudas D."/>
            <person name="Binder M."/>
            <person name="Riley R."/>
            <person name="Barry K."/>
            <person name="Blanchette R.A."/>
            <person name="Henrissat B."/>
            <person name="Martinez A.T."/>
            <person name="Otillar R."/>
            <person name="Spatafora J.W."/>
            <person name="Yadav J.S."/>
            <person name="Aerts A."/>
            <person name="Benoit I."/>
            <person name="Boyd A."/>
            <person name="Carlson A."/>
            <person name="Copeland A."/>
            <person name="Coutinho P.M."/>
            <person name="de Vries R.P."/>
            <person name="Ferreira P."/>
            <person name="Findley K."/>
            <person name="Foster B."/>
            <person name="Gaskell J."/>
            <person name="Glotzer D."/>
            <person name="Gorecki P."/>
            <person name="Heitman J."/>
            <person name="Hesse C."/>
            <person name="Hori C."/>
            <person name="Igarashi K."/>
            <person name="Jurgens J.A."/>
            <person name="Kallen N."/>
            <person name="Kersten P."/>
            <person name="Kohler A."/>
            <person name="Kuees U."/>
            <person name="Kumar T.K.A."/>
            <person name="Kuo A."/>
            <person name="LaButti K."/>
            <person name="Larrondo L.F."/>
            <person name="Lindquist E."/>
            <person name="Ling A."/>
            <person name="Lombard V."/>
            <person name="Lucas S."/>
            <person name="Lundell T."/>
            <person name="Martin R."/>
            <person name="McLaughlin D.J."/>
            <person name="Morgenstern I."/>
            <person name="Morin E."/>
            <person name="Murat C."/>
            <person name="Nagy L.G."/>
            <person name="Nolan M."/>
            <person name="Ohm R.A."/>
            <person name="Patyshakuliyeva A."/>
            <person name="Rokas A."/>
            <person name="Ruiz-Duenas F.J."/>
            <person name="Sabat G."/>
            <person name="Salamov A."/>
            <person name="Samejima M."/>
            <person name="Schmutz J."/>
            <person name="Slot J.C."/>
            <person name="St John F."/>
            <person name="Stenlid J."/>
            <person name="Sun H."/>
            <person name="Sun S."/>
            <person name="Syed K."/>
            <person name="Tsang A."/>
            <person name="Wiebenga A."/>
            <person name="Young D."/>
            <person name="Pisabarro A."/>
            <person name="Eastwood D.C."/>
            <person name="Martin F."/>
            <person name="Cullen D."/>
            <person name="Grigoriev I.V."/>
            <person name="Hibbett D.S."/>
        </authorList>
    </citation>
    <scope>NUCLEOTIDE SEQUENCE [LARGE SCALE GENOMIC DNA]</scope>
    <source>
        <strain evidence="1 2">MD-104</strain>
    </source>
</reference>
<organism evidence="1 2">
    <name type="scientific">Wolfiporia cocos (strain MD-104)</name>
    <name type="common">Brown rot fungus</name>
    <dbReference type="NCBI Taxonomy" id="742152"/>
    <lineage>
        <taxon>Eukaryota</taxon>
        <taxon>Fungi</taxon>
        <taxon>Dikarya</taxon>
        <taxon>Basidiomycota</taxon>
        <taxon>Agaricomycotina</taxon>
        <taxon>Agaricomycetes</taxon>
        <taxon>Polyporales</taxon>
        <taxon>Phaeolaceae</taxon>
        <taxon>Wolfiporia</taxon>
    </lineage>
</organism>
<dbReference type="EMBL" id="KB468020">
    <property type="protein sequence ID" value="PCH39591.1"/>
    <property type="molecule type" value="Genomic_DNA"/>
</dbReference>
<name>A0A2H3JCH8_WOLCO</name>
<sequence length="145" mass="15499">MSDMPYADADEEIDANWNWFIIRVENHRALTKQVVSDGCVNYASASWAGSARAGSEAGAADKVCERKEGTSGVDVVQASGVCICRGAYWDKPALGSSRVPPGGYLPYFARVQLDCLLEIAHSGLVSLLVDVTKCMPHSPQPAQAP</sequence>
<dbReference type="AlphaFoldDB" id="A0A2H3JCH8"/>
<evidence type="ECO:0000313" key="1">
    <source>
        <dbReference type="EMBL" id="PCH39591.1"/>
    </source>
</evidence>
<dbReference type="Proteomes" id="UP000218811">
    <property type="component" value="Unassembled WGS sequence"/>
</dbReference>
<accession>A0A2H3JCH8</accession>
<protein>
    <submittedName>
        <fullName evidence="1">Uncharacterized protein</fullName>
    </submittedName>
</protein>
<gene>
    <name evidence="1" type="ORF">WOLCODRAFT_159182</name>
</gene>
<evidence type="ECO:0000313" key="2">
    <source>
        <dbReference type="Proteomes" id="UP000218811"/>
    </source>
</evidence>
<keyword evidence="2" id="KW-1185">Reference proteome</keyword>